<dbReference type="EMBL" id="BKBO01000003">
    <property type="protein sequence ID" value="GEQ48392.1"/>
    <property type="molecule type" value="Genomic_DNA"/>
</dbReference>
<dbReference type="InterPro" id="IPR014942">
    <property type="entry name" value="AbiEii"/>
</dbReference>
<reference evidence="2" key="1">
    <citation type="submission" date="2019-08" db="EMBL/GenBank/DDBJ databases">
        <authorList>
            <person name="Ishikawa M."/>
            <person name="Suzuki T."/>
            <person name="Matsutani M."/>
        </authorList>
    </citation>
    <scope>NUCLEOTIDE SEQUENCE</scope>
    <source>
        <strain evidence="2">7C1</strain>
        <strain evidence="1">8C4</strain>
    </source>
</reference>
<name>A0AAN4RJ05_9ENTE</name>
<sequence length="333" mass="39470">MEQFLKLKNQDKRDVFFVTAEQKKMSALILEKDFWVCFLLDVLFHQSIYKDHFVFKGGTSLSKGYKIIERFSEDIDLVLDWKLLGYEENTPWEERSNRKQEQFNEKANRSAILWINEKLRPELENLVAGKVSDFRFTIDSNDAQTLLFHYPSVFQESSANIQKVVRLEIGPLASMLPTEMIDITSYVEEALPQLFQGNSSLIKLVKAERTFWEKATILHKEAHRLNNRTPIRYSRHYYDLYQMSKSEIKQRAFENCELLAQVVAFKQKFYRSNSAKYDLATLKQIRLLPNSKQLELLEEDYQQMQDMIFGEKVLFSEIMKRLEMLEDEIHEIS</sequence>
<dbReference type="Proteomes" id="UP000886607">
    <property type="component" value="Unassembled WGS sequence"/>
</dbReference>
<dbReference type="RefSeq" id="WP_202583484.1">
    <property type="nucleotide sequence ID" value="NZ_BKBO01000003.1"/>
</dbReference>
<dbReference type="Gene3D" id="3.10.450.620">
    <property type="entry name" value="JHP933, nucleotidyltransferase-like core domain"/>
    <property type="match status" value="1"/>
</dbReference>
<comment type="caution">
    <text evidence="2">The sequence shown here is derived from an EMBL/GenBank/DDBJ whole genome shotgun (WGS) entry which is preliminary data.</text>
</comment>
<dbReference type="AlphaFoldDB" id="A0AAN4RJ05"/>
<accession>A0AAN4RJ05</accession>
<dbReference type="Proteomes" id="UP000886597">
    <property type="component" value="Unassembled WGS sequence"/>
</dbReference>
<gene>
    <name evidence="1" type="ORF">TK11N_02440</name>
    <name evidence="2" type="ORF">TK2N_03250</name>
</gene>
<dbReference type="EMBL" id="BKBQ01000003">
    <property type="protein sequence ID" value="GEQ53481.1"/>
    <property type="molecule type" value="Genomic_DNA"/>
</dbReference>
<dbReference type="Pfam" id="PF08843">
    <property type="entry name" value="AbiEii"/>
    <property type="match status" value="1"/>
</dbReference>
<evidence type="ECO:0000313" key="1">
    <source>
        <dbReference type="EMBL" id="GEQ48392.1"/>
    </source>
</evidence>
<keyword evidence="4" id="KW-1185">Reference proteome</keyword>
<reference evidence="2" key="2">
    <citation type="journal article" date="2020" name="Int. Dairy J.">
        <title>Lactic acid bacterial diversity in Brie cheese focusing on salt concentration and pH of isolation medium and characterisation of halophilic and alkaliphilic lactic acid bacterial isolates.</title>
        <authorList>
            <person name="Unno R."/>
            <person name="Matsutani M."/>
            <person name="Suzuki T."/>
            <person name="Kodama K."/>
            <person name="Matsushita H."/>
            <person name="Yamasato K."/>
            <person name="Koizumi Y."/>
            <person name="Ishikawa M."/>
        </authorList>
    </citation>
    <scope>NUCLEOTIDE SEQUENCE</scope>
    <source>
        <strain evidence="2">7C1</strain>
        <strain evidence="1">8C4</strain>
    </source>
</reference>
<organism evidence="2 3">
    <name type="scientific">Tetragenococcus koreensis</name>
    <dbReference type="NCBI Taxonomy" id="290335"/>
    <lineage>
        <taxon>Bacteria</taxon>
        <taxon>Bacillati</taxon>
        <taxon>Bacillota</taxon>
        <taxon>Bacilli</taxon>
        <taxon>Lactobacillales</taxon>
        <taxon>Enterococcaceae</taxon>
        <taxon>Tetragenococcus</taxon>
    </lineage>
</organism>
<proteinExistence type="predicted"/>
<protein>
    <submittedName>
        <fullName evidence="2">Nucleotidyltransferase</fullName>
    </submittedName>
</protein>
<evidence type="ECO:0000313" key="3">
    <source>
        <dbReference type="Proteomes" id="UP000886597"/>
    </source>
</evidence>
<evidence type="ECO:0000313" key="2">
    <source>
        <dbReference type="EMBL" id="GEQ53481.1"/>
    </source>
</evidence>
<evidence type="ECO:0000313" key="4">
    <source>
        <dbReference type="Proteomes" id="UP000886607"/>
    </source>
</evidence>